<organism evidence="2 3">
    <name type="scientific">Ceratodon purpureus</name>
    <name type="common">Fire moss</name>
    <name type="synonym">Dicranum purpureum</name>
    <dbReference type="NCBI Taxonomy" id="3225"/>
    <lineage>
        <taxon>Eukaryota</taxon>
        <taxon>Viridiplantae</taxon>
        <taxon>Streptophyta</taxon>
        <taxon>Embryophyta</taxon>
        <taxon>Bryophyta</taxon>
        <taxon>Bryophytina</taxon>
        <taxon>Bryopsida</taxon>
        <taxon>Dicranidae</taxon>
        <taxon>Pseudoditrichales</taxon>
        <taxon>Ditrichaceae</taxon>
        <taxon>Ceratodon</taxon>
    </lineage>
</organism>
<gene>
    <name evidence="2" type="ORF">KC19_7G125200</name>
</gene>
<dbReference type="Proteomes" id="UP000822688">
    <property type="component" value="Chromosome 7"/>
</dbReference>
<feature type="compositionally biased region" description="Basic residues" evidence="1">
    <location>
        <begin position="146"/>
        <end position="165"/>
    </location>
</feature>
<evidence type="ECO:0000313" key="2">
    <source>
        <dbReference type="EMBL" id="KAG0567304.1"/>
    </source>
</evidence>
<feature type="region of interest" description="Disordered" evidence="1">
    <location>
        <begin position="146"/>
        <end position="197"/>
    </location>
</feature>
<proteinExistence type="predicted"/>
<evidence type="ECO:0000313" key="3">
    <source>
        <dbReference type="Proteomes" id="UP000822688"/>
    </source>
</evidence>
<keyword evidence="3" id="KW-1185">Reference proteome</keyword>
<protein>
    <submittedName>
        <fullName evidence="2">Uncharacterized protein</fullName>
    </submittedName>
</protein>
<evidence type="ECO:0000256" key="1">
    <source>
        <dbReference type="SAM" id="MobiDB-lite"/>
    </source>
</evidence>
<accession>A0A8T0HAB0</accession>
<dbReference type="AlphaFoldDB" id="A0A8T0HAB0"/>
<reference evidence="2" key="1">
    <citation type="submission" date="2020-06" db="EMBL/GenBank/DDBJ databases">
        <title>WGS assembly of Ceratodon purpureus strain R40.</title>
        <authorList>
            <person name="Carey S.B."/>
            <person name="Jenkins J."/>
            <person name="Shu S."/>
            <person name="Lovell J.T."/>
            <person name="Sreedasyam A."/>
            <person name="Maumus F."/>
            <person name="Tiley G.P."/>
            <person name="Fernandez-Pozo N."/>
            <person name="Barry K."/>
            <person name="Chen C."/>
            <person name="Wang M."/>
            <person name="Lipzen A."/>
            <person name="Daum C."/>
            <person name="Saski C.A."/>
            <person name="Payton A.C."/>
            <person name="Mcbreen J.C."/>
            <person name="Conrad R.E."/>
            <person name="Kollar L.M."/>
            <person name="Olsson S."/>
            <person name="Huttunen S."/>
            <person name="Landis J.B."/>
            <person name="Wickett N.J."/>
            <person name="Johnson M.G."/>
            <person name="Rensing S.A."/>
            <person name="Grimwood J."/>
            <person name="Schmutz J."/>
            <person name="Mcdaniel S.F."/>
        </authorList>
    </citation>
    <scope>NUCLEOTIDE SEQUENCE</scope>
    <source>
        <strain evidence="2">R40</strain>
    </source>
</reference>
<sequence>MVQIQPQPKPRARAPERHPLRLLHGVAVRRILHGRRPGALPPALAVGAPYRDAVHHRHRRAVVREHDAAHLPAPPRRVEAQHPIRVVPRNVLQHHALVVARLQHLVRHPLVHVAQYLRQRPRYQRRLLGRLQRHGVARIRHRLPPAIHRHHPHPHPHPHPPHPHPHQPPLPQRHPAQRRPRHRHSHRHSHNRTDNWL</sequence>
<dbReference type="EMBL" id="CM026428">
    <property type="protein sequence ID" value="KAG0567304.1"/>
    <property type="molecule type" value="Genomic_DNA"/>
</dbReference>
<feature type="compositionally biased region" description="Basic residues" evidence="1">
    <location>
        <begin position="175"/>
        <end position="190"/>
    </location>
</feature>
<name>A0A8T0HAB0_CERPU</name>
<comment type="caution">
    <text evidence="2">The sequence shown here is derived from an EMBL/GenBank/DDBJ whole genome shotgun (WGS) entry which is preliminary data.</text>
</comment>